<evidence type="ECO:0000256" key="4">
    <source>
        <dbReference type="ARBA" id="ARBA00023315"/>
    </source>
</evidence>
<evidence type="ECO:0000256" key="1">
    <source>
        <dbReference type="ARBA" id="ARBA00007274"/>
    </source>
</evidence>
<evidence type="ECO:0000313" key="6">
    <source>
        <dbReference type="Proteomes" id="UP000677668"/>
    </source>
</evidence>
<organism evidence="5 6">
    <name type="scientific">Chloracidobacterium sp. N</name>
    <dbReference type="NCBI Taxonomy" id="2821540"/>
    <lineage>
        <taxon>Bacteria</taxon>
        <taxon>Pseudomonadati</taxon>
        <taxon>Acidobacteriota</taxon>
        <taxon>Terriglobia</taxon>
        <taxon>Terriglobales</taxon>
        <taxon>Acidobacteriaceae</taxon>
        <taxon>Chloracidobacterium</taxon>
        <taxon>Chloracidobacterium aggregatum</taxon>
    </lineage>
</organism>
<dbReference type="PROSITE" id="PS00101">
    <property type="entry name" value="HEXAPEP_TRANSFERASES"/>
    <property type="match status" value="1"/>
</dbReference>
<dbReference type="PANTHER" id="PTHR23416">
    <property type="entry name" value="SIALIC ACID SYNTHASE-RELATED"/>
    <property type="match status" value="1"/>
</dbReference>
<dbReference type="RefSeq" id="WP_058867140.1">
    <property type="nucleotide sequence ID" value="NZ_CP072642.1"/>
</dbReference>
<dbReference type="InterPro" id="IPR018357">
    <property type="entry name" value="Hexapep_transf_CS"/>
</dbReference>
<dbReference type="SUPFAM" id="SSF51161">
    <property type="entry name" value="Trimeric LpxA-like enzymes"/>
    <property type="match status" value="1"/>
</dbReference>
<keyword evidence="6" id="KW-1185">Reference proteome</keyword>
<keyword evidence="2" id="KW-0808">Transferase</keyword>
<keyword evidence="3" id="KW-0677">Repeat</keyword>
<dbReference type="InterPro" id="IPR011004">
    <property type="entry name" value="Trimer_LpxA-like_sf"/>
</dbReference>
<evidence type="ECO:0000313" key="5">
    <source>
        <dbReference type="EMBL" id="QUV93306.1"/>
    </source>
</evidence>
<dbReference type="Pfam" id="PF00132">
    <property type="entry name" value="Hexapep"/>
    <property type="match status" value="1"/>
</dbReference>
<dbReference type="EMBL" id="CP072642">
    <property type="protein sequence ID" value="QUV93306.1"/>
    <property type="molecule type" value="Genomic_DNA"/>
</dbReference>
<comment type="similarity">
    <text evidence="1">Belongs to the transferase hexapeptide repeat family.</text>
</comment>
<evidence type="ECO:0000256" key="2">
    <source>
        <dbReference type="ARBA" id="ARBA00022679"/>
    </source>
</evidence>
<keyword evidence="4" id="KW-0012">Acyltransferase</keyword>
<sequence>MTPRVLAGSLLSYAYNHWLTHFPSHYVRRAYLRAYLGACGTQTWVQMGCRFLNGRKVFFGPRNAINFGCLFDGRRYAIRTGSDVSIGPEATILTLGHDPQSPDFADQGGEVIIGDRVWIAYRAIVMPGVTLGEGAVVAAGAVVTQDVPPYTIVGGVPARPIGTRETNLRYRLDYAPFLI</sequence>
<accession>A0ABX8B1D2</accession>
<protein>
    <submittedName>
        <fullName evidence="5">Acetyltransferase</fullName>
    </submittedName>
</protein>
<name>A0ABX8B1D2_9BACT</name>
<dbReference type="PANTHER" id="PTHR23416:SF23">
    <property type="entry name" value="ACETYLTRANSFERASE C18B11.09C-RELATED"/>
    <property type="match status" value="1"/>
</dbReference>
<dbReference type="Gene3D" id="2.160.10.10">
    <property type="entry name" value="Hexapeptide repeat proteins"/>
    <property type="match status" value="1"/>
</dbReference>
<reference evidence="5 6" key="1">
    <citation type="submission" date="2021-03" db="EMBL/GenBank/DDBJ databases">
        <title>Genomic and phenotypic characterization of Chloracidobacterium isolates provides evidence for multiple species.</title>
        <authorList>
            <person name="Saini M.K."/>
            <person name="Costas A.M.G."/>
            <person name="Tank M."/>
            <person name="Bryant D.A."/>
        </authorList>
    </citation>
    <scope>NUCLEOTIDE SEQUENCE [LARGE SCALE GENOMIC DNA]</scope>
    <source>
        <strain evidence="5 6">N</strain>
    </source>
</reference>
<evidence type="ECO:0000256" key="3">
    <source>
        <dbReference type="ARBA" id="ARBA00022737"/>
    </source>
</evidence>
<proteinExistence type="inferred from homology"/>
<dbReference type="Proteomes" id="UP000677668">
    <property type="component" value="Chromosome 1"/>
</dbReference>
<dbReference type="InterPro" id="IPR001451">
    <property type="entry name" value="Hexapep"/>
</dbReference>
<dbReference type="InterPro" id="IPR051159">
    <property type="entry name" value="Hexapeptide_acetyltransf"/>
</dbReference>
<gene>
    <name evidence="5" type="ORF">J8C05_07950</name>
</gene>